<dbReference type="GO" id="GO:0003676">
    <property type="term" value="F:nucleic acid binding"/>
    <property type="evidence" value="ECO:0007669"/>
    <property type="project" value="InterPro"/>
</dbReference>
<dbReference type="GO" id="GO:0006139">
    <property type="term" value="P:nucleobase-containing compound metabolic process"/>
    <property type="evidence" value="ECO:0007669"/>
    <property type="project" value="InterPro"/>
</dbReference>
<dbReference type="Pfam" id="PF13307">
    <property type="entry name" value="Helicase_C_2"/>
    <property type="match status" value="1"/>
</dbReference>
<dbReference type="GO" id="GO:0004386">
    <property type="term" value="F:helicase activity"/>
    <property type="evidence" value="ECO:0007669"/>
    <property type="project" value="UniProtKB-KW"/>
</dbReference>
<dbReference type="InterPro" id="IPR027417">
    <property type="entry name" value="P-loop_NTPase"/>
</dbReference>
<keyword evidence="2" id="KW-0067">ATP-binding</keyword>
<dbReference type="GO" id="GO:0005524">
    <property type="term" value="F:ATP binding"/>
    <property type="evidence" value="ECO:0007669"/>
    <property type="project" value="InterPro"/>
</dbReference>
<dbReference type="GO" id="GO:0016818">
    <property type="term" value="F:hydrolase activity, acting on acid anhydrides, in phosphorus-containing anhydrides"/>
    <property type="evidence" value="ECO:0007669"/>
    <property type="project" value="InterPro"/>
</dbReference>
<feature type="domain" description="ATP-dependent helicase C-terminal" evidence="1">
    <location>
        <begin position="1"/>
        <end position="43"/>
    </location>
</feature>
<protein>
    <submittedName>
        <fullName evidence="2">Helicase c2</fullName>
    </submittedName>
</protein>
<gene>
    <name evidence="2" type="ORF">B1A_05257</name>
</gene>
<comment type="caution">
    <text evidence="2">The sequence shown here is derived from an EMBL/GenBank/DDBJ whole genome shotgun (WGS) entry which is preliminary data.</text>
</comment>
<organism evidence="2">
    <name type="scientific">mine drainage metagenome</name>
    <dbReference type="NCBI Taxonomy" id="410659"/>
    <lineage>
        <taxon>unclassified sequences</taxon>
        <taxon>metagenomes</taxon>
        <taxon>ecological metagenomes</taxon>
    </lineage>
</organism>
<keyword evidence="2" id="KW-0347">Helicase</keyword>
<keyword evidence="2" id="KW-0378">Hydrolase</keyword>
<proteinExistence type="predicted"/>
<dbReference type="AlphaFoldDB" id="T1BIN9"/>
<reference evidence="2" key="2">
    <citation type="journal article" date="2014" name="ISME J.">
        <title>Microbial stratification in low pH oxic and suboxic macroscopic growths along an acid mine drainage.</title>
        <authorList>
            <person name="Mendez-Garcia C."/>
            <person name="Mesa V."/>
            <person name="Sprenger R.R."/>
            <person name="Richter M."/>
            <person name="Diez M.S."/>
            <person name="Solano J."/>
            <person name="Bargiela R."/>
            <person name="Golyshina O.V."/>
            <person name="Manteca A."/>
            <person name="Ramos J.L."/>
            <person name="Gallego J.R."/>
            <person name="Llorente I."/>
            <person name="Martins Dos Santos V.A."/>
            <person name="Jensen O.N."/>
            <person name="Pelaez A.I."/>
            <person name="Sanchez J."/>
            <person name="Ferrer M."/>
        </authorList>
    </citation>
    <scope>NUCLEOTIDE SEQUENCE</scope>
</reference>
<evidence type="ECO:0000313" key="2">
    <source>
        <dbReference type="EMBL" id="EQD72826.1"/>
    </source>
</evidence>
<sequence length="49" mass="5808">MIKFRQGFGRLIRTRRDKGIVVVLDKRIVTRSYGRSFLESLPPCRVMRV</sequence>
<keyword evidence="2" id="KW-0547">Nucleotide-binding</keyword>
<accession>T1BIN9</accession>
<evidence type="ECO:0000259" key="1">
    <source>
        <dbReference type="Pfam" id="PF13307"/>
    </source>
</evidence>
<reference evidence="2" key="1">
    <citation type="submission" date="2013-08" db="EMBL/GenBank/DDBJ databases">
        <authorList>
            <person name="Mendez C."/>
            <person name="Richter M."/>
            <person name="Ferrer M."/>
            <person name="Sanchez J."/>
        </authorList>
    </citation>
    <scope>NUCLEOTIDE SEQUENCE</scope>
</reference>
<dbReference type="InterPro" id="IPR006555">
    <property type="entry name" value="ATP-dep_Helicase_C"/>
</dbReference>
<name>T1BIN9_9ZZZZ</name>
<dbReference type="EMBL" id="AUZX01003829">
    <property type="protein sequence ID" value="EQD72826.1"/>
    <property type="molecule type" value="Genomic_DNA"/>
</dbReference>
<dbReference type="Gene3D" id="3.40.50.300">
    <property type="entry name" value="P-loop containing nucleotide triphosphate hydrolases"/>
    <property type="match status" value="1"/>
</dbReference>